<protein>
    <recommendedName>
        <fullName evidence="2">HNH domain-containing protein</fullName>
    </recommendedName>
</protein>
<sequence length="80" mass="9426">MRVYHMNLSNYYDDDHVKDNLITLCGSCHTNLHLKKWKLEDIGIPTPKERWNILKGDYNISLADIQKELQKIDDTINLLV</sequence>
<accession>A0A0F8J2D2</accession>
<organism evidence="1">
    <name type="scientific">Methanosarcina mazei</name>
    <name type="common">Methanosarcina frisia</name>
    <dbReference type="NCBI Taxonomy" id="2209"/>
    <lineage>
        <taxon>Archaea</taxon>
        <taxon>Methanobacteriati</taxon>
        <taxon>Methanobacteriota</taxon>
        <taxon>Stenosarchaea group</taxon>
        <taxon>Methanomicrobia</taxon>
        <taxon>Methanosarcinales</taxon>
        <taxon>Methanosarcinaceae</taxon>
        <taxon>Methanosarcina</taxon>
    </lineage>
</organism>
<dbReference type="EMBL" id="JJPM01000270">
    <property type="protein sequence ID" value="KKG69833.1"/>
    <property type="molecule type" value="Genomic_DNA"/>
</dbReference>
<dbReference type="PATRIC" id="fig|2209.69.peg.4070"/>
<proteinExistence type="predicted"/>
<reference evidence="1" key="1">
    <citation type="journal article" date="2015" name="ISME J.">
        <title>Genomic and phenotypic differentiation among Methanosarcina mazei populations from Columbia River sediment.</title>
        <authorList>
            <person name="Youngblut N.D."/>
            <person name="Wirth J.S."/>
            <person name="Henriksen J.R."/>
            <person name="Smith M."/>
            <person name="Simon H."/>
            <person name="Metcalf W.W."/>
            <person name="Whitaker R.J."/>
        </authorList>
    </citation>
    <scope>NUCLEOTIDE SEQUENCE [LARGE SCALE GENOMIC DNA]</scope>
    <source>
        <strain evidence="1">3.H.A.1A.1</strain>
    </source>
</reference>
<comment type="caution">
    <text evidence="1">The sequence shown here is derived from an EMBL/GenBank/DDBJ whole genome shotgun (WGS) entry which is preliminary data.</text>
</comment>
<name>A0A0F8J2D2_METMZ</name>
<gene>
    <name evidence="1" type="ORF">DU43_18340</name>
</gene>
<dbReference type="AlphaFoldDB" id="A0A0F8J2D2"/>
<evidence type="ECO:0008006" key="2">
    <source>
        <dbReference type="Google" id="ProtNLM"/>
    </source>
</evidence>
<evidence type="ECO:0000313" key="1">
    <source>
        <dbReference type="EMBL" id="KKG69833.1"/>
    </source>
</evidence>